<dbReference type="GO" id="GO:0006166">
    <property type="term" value="P:purine ribonucleoside salvage"/>
    <property type="evidence" value="ECO:0007669"/>
    <property type="project" value="UniProtKB-UniRule"/>
</dbReference>
<evidence type="ECO:0000256" key="6">
    <source>
        <dbReference type="ARBA" id="ARBA00011738"/>
    </source>
</evidence>
<feature type="domain" description="Phosphoribosyltransferase" evidence="13">
    <location>
        <begin position="32"/>
        <end position="149"/>
    </location>
</feature>
<accession>A0A533Q9X0</accession>
<dbReference type="InterPro" id="IPR029057">
    <property type="entry name" value="PRTase-like"/>
</dbReference>
<comment type="subunit">
    <text evidence="6 12">Homodimer.</text>
</comment>
<dbReference type="GO" id="GO:0003999">
    <property type="term" value="F:adenine phosphoribosyltransferase activity"/>
    <property type="evidence" value="ECO:0007669"/>
    <property type="project" value="UniProtKB-UniRule"/>
</dbReference>
<dbReference type="InterPro" id="IPR005764">
    <property type="entry name" value="Ade_phspho_trans"/>
</dbReference>
<evidence type="ECO:0000256" key="8">
    <source>
        <dbReference type="ARBA" id="ARBA00022490"/>
    </source>
</evidence>
<evidence type="ECO:0000256" key="9">
    <source>
        <dbReference type="ARBA" id="ARBA00022676"/>
    </source>
</evidence>
<dbReference type="InterPro" id="IPR050054">
    <property type="entry name" value="UPRTase/APRTase"/>
</dbReference>
<dbReference type="GO" id="GO:0005737">
    <property type="term" value="C:cytoplasm"/>
    <property type="evidence" value="ECO:0007669"/>
    <property type="project" value="UniProtKB-SubCell"/>
</dbReference>
<dbReference type="PANTHER" id="PTHR32315:SF3">
    <property type="entry name" value="ADENINE PHOSPHORIBOSYLTRANSFERASE"/>
    <property type="match status" value="1"/>
</dbReference>
<dbReference type="EMBL" id="SULG01000046">
    <property type="protein sequence ID" value="TLD41493.1"/>
    <property type="molecule type" value="Genomic_DNA"/>
</dbReference>
<evidence type="ECO:0000313" key="14">
    <source>
        <dbReference type="EMBL" id="TLD41493.1"/>
    </source>
</evidence>
<dbReference type="NCBIfam" id="NF002633">
    <property type="entry name" value="PRK02304.1-2"/>
    <property type="match status" value="1"/>
</dbReference>
<dbReference type="InterPro" id="IPR000836">
    <property type="entry name" value="PRTase_dom"/>
</dbReference>
<dbReference type="FunFam" id="3.40.50.2020:FF:000004">
    <property type="entry name" value="Adenine phosphoribosyltransferase"/>
    <property type="match status" value="1"/>
</dbReference>
<comment type="function">
    <text evidence="2 12">Catalyzes a salvage reaction resulting in the formation of AMP, that is energically less costly than de novo synthesis.</text>
</comment>
<organism evidence="14 15">
    <name type="scientific">Candidatus Jettenia ecosi</name>
    <dbReference type="NCBI Taxonomy" id="2494326"/>
    <lineage>
        <taxon>Bacteria</taxon>
        <taxon>Pseudomonadati</taxon>
        <taxon>Planctomycetota</taxon>
        <taxon>Candidatus Brocadiia</taxon>
        <taxon>Candidatus Brocadiales</taxon>
        <taxon>Candidatus Brocadiaceae</taxon>
        <taxon>Candidatus Jettenia</taxon>
    </lineage>
</organism>
<dbReference type="AlphaFoldDB" id="A0A533Q9X0"/>
<comment type="similarity">
    <text evidence="5 12">Belongs to the purine/pyrimidine phosphoribosyltransferase family.</text>
</comment>
<dbReference type="SUPFAM" id="SSF53271">
    <property type="entry name" value="PRTase-like"/>
    <property type="match status" value="1"/>
</dbReference>
<sequence>MCDLKQLVRDVPDFPKKGIIFKDITPVFQDPKGLRKTVAMISDHYKDKNIDIVVGAEARGFILAPTVAFNLGAGFVPVRKPGKLPYEKISLSYDLEYGKDTLEMHKDGITKGQRVLMVDDLLATGGTMAACCKMVESLGGTVAGCAFLIELTFLNGKNVLSKYDIFSLIKY</sequence>
<dbReference type="CDD" id="cd06223">
    <property type="entry name" value="PRTases_typeI"/>
    <property type="match status" value="1"/>
</dbReference>
<keyword evidence="10 12" id="KW-0808">Transferase</keyword>
<keyword evidence="11 12" id="KW-0660">Purine salvage</keyword>
<dbReference type="GO" id="GO:0006168">
    <property type="term" value="P:adenine salvage"/>
    <property type="evidence" value="ECO:0007669"/>
    <property type="project" value="InterPro"/>
</dbReference>
<protein>
    <recommendedName>
        <fullName evidence="7 12">Adenine phosphoribosyltransferase</fullName>
        <shortName evidence="12">APRT</shortName>
        <ecNumber evidence="7 12">2.4.2.7</ecNumber>
    </recommendedName>
</protein>
<dbReference type="PANTHER" id="PTHR32315">
    <property type="entry name" value="ADENINE PHOSPHORIBOSYLTRANSFERASE"/>
    <property type="match status" value="1"/>
</dbReference>
<dbReference type="EC" id="2.4.2.7" evidence="7 12"/>
<dbReference type="NCBIfam" id="NF002636">
    <property type="entry name" value="PRK02304.1-5"/>
    <property type="match status" value="1"/>
</dbReference>
<comment type="caution">
    <text evidence="14">The sequence shown here is derived from an EMBL/GenBank/DDBJ whole genome shotgun (WGS) entry which is preliminary data.</text>
</comment>
<dbReference type="HAMAP" id="MF_00004">
    <property type="entry name" value="Aden_phosphoribosyltr"/>
    <property type="match status" value="1"/>
</dbReference>
<comment type="subcellular location">
    <subcellularLocation>
        <location evidence="3 12">Cytoplasm</location>
    </subcellularLocation>
</comment>
<dbReference type="Gene3D" id="3.40.50.2020">
    <property type="match status" value="1"/>
</dbReference>
<evidence type="ECO:0000256" key="3">
    <source>
        <dbReference type="ARBA" id="ARBA00004496"/>
    </source>
</evidence>
<evidence type="ECO:0000313" key="15">
    <source>
        <dbReference type="Proteomes" id="UP000319783"/>
    </source>
</evidence>
<dbReference type="Proteomes" id="UP000319783">
    <property type="component" value="Unassembled WGS sequence"/>
</dbReference>
<evidence type="ECO:0000256" key="1">
    <source>
        <dbReference type="ARBA" id="ARBA00000868"/>
    </source>
</evidence>
<dbReference type="GO" id="GO:0002055">
    <property type="term" value="F:adenine binding"/>
    <property type="evidence" value="ECO:0007669"/>
    <property type="project" value="TreeGrafter"/>
</dbReference>
<evidence type="ECO:0000256" key="10">
    <source>
        <dbReference type="ARBA" id="ARBA00022679"/>
    </source>
</evidence>
<keyword evidence="8 12" id="KW-0963">Cytoplasm</keyword>
<reference evidence="14 15" key="1">
    <citation type="submission" date="2019-04" db="EMBL/GenBank/DDBJ databases">
        <title>Genome of a novel bacterium Candidatus Jettenia ecosi reconstructed from metagenome of an anammox bioreactor.</title>
        <authorList>
            <person name="Mardanov A.V."/>
            <person name="Beletsky A.V."/>
            <person name="Ravin N.V."/>
            <person name="Botchkova E.A."/>
            <person name="Litti Y.V."/>
            <person name="Nozhevnikova A.N."/>
        </authorList>
    </citation>
    <scope>NUCLEOTIDE SEQUENCE [LARGE SCALE GENOMIC DNA]</scope>
    <source>
        <strain evidence="14">J2</strain>
    </source>
</reference>
<dbReference type="NCBIfam" id="NF002634">
    <property type="entry name" value="PRK02304.1-3"/>
    <property type="match status" value="1"/>
</dbReference>
<gene>
    <name evidence="12" type="primary">apt</name>
    <name evidence="14" type="ORF">JETT_2240</name>
</gene>
<evidence type="ECO:0000256" key="7">
    <source>
        <dbReference type="ARBA" id="ARBA00011893"/>
    </source>
</evidence>
<dbReference type="UniPathway" id="UPA00588">
    <property type="reaction ID" value="UER00646"/>
</dbReference>
<proteinExistence type="inferred from homology"/>
<evidence type="ECO:0000256" key="12">
    <source>
        <dbReference type="HAMAP-Rule" id="MF_00004"/>
    </source>
</evidence>
<dbReference type="GO" id="GO:0016208">
    <property type="term" value="F:AMP binding"/>
    <property type="evidence" value="ECO:0007669"/>
    <property type="project" value="TreeGrafter"/>
</dbReference>
<keyword evidence="9 12" id="KW-0328">Glycosyltransferase</keyword>
<comment type="pathway">
    <text evidence="4 12">Purine metabolism; AMP biosynthesis via salvage pathway; AMP from adenine: step 1/1.</text>
</comment>
<dbReference type="Pfam" id="PF00156">
    <property type="entry name" value="Pribosyltran"/>
    <property type="match status" value="1"/>
</dbReference>
<evidence type="ECO:0000256" key="2">
    <source>
        <dbReference type="ARBA" id="ARBA00003968"/>
    </source>
</evidence>
<evidence type="ECO:0000256" key="4">
    <source>
        <dbReference type="ARBA" id="ARBA00004659"/>
    </source>
</evidence>
<evidence type="ECO:0000259" key="13">
    <source>
        <dbReference type="Pfam" id="PF00156"/>
    </source>
</evidence>
<name>A0A533Q9X0_9BACT</name>
<comment type="catalytic activity">
    <reaction evidence="1 12">
        <text>AMP + diphosphate = 5-phospho-alpha-D-ribose 1-diphosphate + adenine</text>
        <dbReference type="Rhea" id="RHEA:16609"/>
        <dbReference type="ChEBI" id="CHEBI:16708"/>
        <dbReference type="ChEBI" id="CHEBI:33019"/>
        <dbReference type="ChEBI" id="CHEBI:58017"/>
        <dbReference type="ChEBI" id="CHEBI:456215"/>
        <dbReference type="EC" id="2.4.2.7"/>
    </reaction>
</comment>
<dbReference type="NCBIfam" id="TIGR01090">
    <property type="entry name" value="apt"/>
    <property type="match status" value="1"/>
</dbReference>
<dbReference type="GO" id="GO:0044209">
    <property type="term" value="P:AMP salvage"/>
    <property type="evidence" value="ECO:0007669"/>
    <property type="project" value="UniProtKB-UniRule"/>
</dbReference>
<evidence type="ECO:0000256" key="5">
    <source>
        <dbReference type="ARBA" id="ARBA00008391"/>
    </source>
</evidence>
<evidence type="ECO:0000256" key="11">
    <source>
        <dbReference type="ARBA" id="ARBA00022726"/>
    </source>
</evidence>